<feature type="compositionally biased region" description="Polar residues" evidence="1">
    <location>
        <begin position="54"/>
        <end position="64"/>
    </location>
</feature>
<accession>A0AAN9T7I8</accession>
<feature type="region of interest" description="Disordered" evidence="1">
    <location>
        <begin position="119"/>
        <end position="151"/>
    </location>
</feature>
<dbReference type="Proteomes" id="UP001367676">
    <property type="component" value="Unassembled WGS sequence"/>
</dbReference>
<name>A0AAN9T7I8_9HEMI</name>
<comment type="caution">
    <text evidence="2">The sequence shown here is derived from an EMBL/GenBank/DDBJ whole genome shotgun (WGS) entry which is preliminary data.</text>
</comment>
<feature type="compositionally biased region" description="Basic and acidic residues" evidence="1">
    <location>
        <begin position="77"/>
        <end position="95"/>
    </location>
</feature>
<dbReference type="AlphaFoldDB" id="A0AAN9T7I8"/>
<evidence type="ECO:0000313" key="2">
    <source>
        <dbReference type="EMBL" id="KAK7576307.1"/>
    </source>
</evidence>
<feature type="compositionally biased region" description="Basic and acidic residues" evidence="1">
    <location>
        <begin position="122"/>
        <end position="151"/>
    </location>
</feature>
<evidence type="ECO:0000256" key="1">
    <source>
        <dbReference type="SAM" id="MobiDB-lite"/>
    </source>
</evidence>
<evidence type="ECO:0000313" key="3">
    <source>
        <dbReference type="Proteomes" id="UP001367676"/>
    </source>
</evidence>
<feature type="region of interest" description="Disordered" evidence="1">
    <location>
        <begin position="27"/>
        <end position="101"/>
    </location>
</feature>
<dbReference type="EMBL" id="JBBCAQ010000036">
    <property type="protein sequence ID" value="KAK7576307.1"/>
    <property type="molecule type" value="Genomic_DNA"/>
</dbReference>
<reference evidence="2 3" key="1">
    <citation type="submission" date="2024-03" db="EMBL/GenBank/DDBJ databases">
        <title>Adaptation during the transition from Ophiocordyceps entomopathogen to insect associate is accompanied by gene loss and intensified selection.</title>
        <authorList>
            <person name="Ward C.M."/>
            <person name="Onetto C.A."/>
            <person name="Borneman A.R."/>
        </authorList>
    </citation>
    <scope>NUCLEOTIDE SEQUENCE [LARGE SCALE GENOMIC DNA]</scope>
    <source>
        <strain evidence="2">AWRI1</strain>
        <tissue evidence="2">Single Adult Female</tissue>
    </source>
</reference>
<protein>
    <submittedName>
        <fullName evidence="2">Uncharacterized protein</fullName>
    </submittedName>
</protein>
<proteinExistence type="predicted"/>
<organism evidence="2 3">
    <name type="scientific">Parthenolecanium corni</name>
    <dbReference type="NCBI Taxonomy" id="536013"/>
    <lineage>
        <taxon>Eukaryota</taxon>
        <taxon>Metazoa</taxon>
        <taxon>Ecdysozoa</taxon>
        <taxon>Arthropoda</taxon>
        <taxon>Hexapoda</taxon>
        <taxon>Insecta</taxon>
        <taxon>Pterygota</taxon>
        <taxon>Neoptera</taxon>
        <taxon>Paraneoptera</taxon>
        <taxon>Hemiptera</taxon>
        <taxon>Sternorrhyncha</taxon>
        <taxon>Coccoidea</taxon>
        <taxon>Coccidae</taxon>
        <taxon>Parthenolecanium</taxon>
    </lineage>
</organism>
<sequence>MAASSSLRLAKPQRLASTFRNSHTCNLDYSQTSSGQREKKIVDRSSLPPHIRTQGKNPSATIRNYETEHGKKTRAKSGVESDLHQKEKASSERRNSNLTPTVPIWRGRWRVDADLATATKAATRERSRAADTAGEGRARLEEGSLVADCRR</sequence>
<keyword evidence="3" id="KW-1185">Reference proteome</keyword>
<gene>
    <name evidence="2" type="ORF">V9T40_012593</name>
</gene>